<evidence type="ECO:0000313" key="5">
    <source>
        <dbReference type="EMBL" id="MFG3818734.1"/>
    </source>
</evidence>
<comment type="caution">
    <text evidence="5">The sequence shown here is derived from an EMBL/GenBank/DDBJ whole genome shotgun (WGS) entry which is preliminary data.</text>
</comment>
<dbReference type="SMART" id="SM00563">
    <property type="entry name" value="PlsC"/>
    <property type="match status" value="1"/>
</dbReference>
<name>A0ABW7CC73_9CYAN</name>
<keyword evidence="2 5" id="KW-0012">Acyltransferase</keyword>
<dbReference type="SUPFAM" id="SSF69593">
    <property type="entry name" value="Glycerol-3-phosphate (1)-acyltransferase"/>
    <property type="match status" value="1"/>
</dbReference>
<proteinExistence type="predicted"/>
<dbReference type="GO" id="GO:0016746">
    <property type="term" value="F:acyltransferase activity"/>
    <property type="evidence" value="ECO:0007669"/>
    <property type="project" value="UniProtKB-KW"/>
</dbReference>
<sequence>MMRLNSASTEVVPNAPTAQGPSRPTGSTVTMSIVSDSVPGTARGTVMQLDDPLNAERNLSSNNGDRANSSTGQQPTPPAAPELTHQATTHQQTKDYQTPTHQTTNHQAMDHVVDSGSIRSCVLPWLARVLYPLARRVVLPTYFGSVTIEGLANLPQNARSLLFAPTHRSRWDALVVPCAIGRPICSADLHFMVSANEASRGLQGWFIQRMGGFPVDTTNPSIASVRHGIKVLETGKSLVIFPEGDIFRDGHLHPLKPGLARMAIQAERSHPGVHIVPIHVEYGSPEVGWRCGVRVMIGRSLPLAQYLDRPAKVAAPTLTQDLADALNQLAQSPTEPLNGSELNGSDLPR</sequence>
<evidence type="ECO:0000256" key="3">
    <source>
        <dbReference type="SAM" id="MobiDB-lite"/>
    </source>
</evidence>
<dbReference type="PANTHER" id="PTHR10434">
    <property type="entry name" value="1-ACYL-SN-GLYCEROL-3-PHOSPHATE ACYLTRANSFERASE"/>
    <property type="match status" value="1"/>
</dbReference>
<dbReference type="Pfam" id="PF01553">
    <property type="entry name" value="Acyltransferase"/>
    <property type="match status" value="1"/>
</dbReference>
<evidence type="ECO:0000259" key="4">
    <source>
        <dbReference type="SMART" id="SM00563"/>
    </source>
</evidence>
<dbReference type="RefSeq" id="WP_393014253.1">
    <property type="nucleotide sequence ID" value="NZ_JAZAQF010000081.1"/>
</dbReference>
<dbReference type="PANTHER" id="PTHR10434:SF11">
    <property type="entry name" value="1-ACYL-SN-GLYCEROL-3-PHOSPHATE ACYLTRANSFERASE"/>
    <property type="match status" value="1"/>
</dbReference>
<evidence type="ECO:0000256" key="1">
    <source>
        <dbReference type="ARBA" id="ARBA00022679"/>
    </source>
</evidence>
<feature type="compositionally biased region" description="Polar residues" evidence="3">
    <location>
        <begin position="85"/>
        <end position="101"/>
    </location>
</feature>
<dbReference type="Proteomes" id="UP001604335">
    <property type="component" value="Unassembled WGS sequence"/>
</dbReference>
<feature type="region of interest" description="Disordered" evidence="3">
    <location>
        <begin position="55"/>
        <end position="101"/>
    </location>
</feature>
<feature type="compositionally biased region" description="Polar residues" evidence="3">
    <location>
        <begin position="57"/>
        <end position="74"/>
    </location>
</feature>
<dbReference type="InterPro" id="IPR002123">
    <property type="entry name" value="Plipid/glycerol_acylTrfase"/>
</dbReference>
<feature type="region of interest" description="Disordered" evidence="3">
    <location>
        <begin position="1"/>
        <end position="32"/>
    </location>
</feature>
<organism evidence="5 6">
    <name type="scientific">Limnothrix redekei LRLZ20PSL1</name>
    <dbReference type="NCBI Taxonomy" id="3112953"/>
    <lineage>
        <taxon>Bacteria</taxon>
        <taxon>Bacillati</taxon>
        <taxon>Cyanobacteriota</taxon>
        <taxon>Cyanophyceae</taxon>
        <taxon>Pseudanabaenales</taxon>
        <taxon>Pseudanabaenaceae</taxon>
        <taxon>Limnothrix</taxon>
    </lineage>
</organism>
<gene>
    <name evidence="5" type="ORF">VPK24_13885</name>
</gene>
<feature type="domain" description="Phospholipid/glycerol acyltransferase" evidence="4">
    <location>
        <begin position="161"/>
        <end position="283"/>
    </location>
</feature>
<dbReference type="EMBL" id="JAZAQF010000081">
    <property type="protein sequence ID" value="MFG3818734.1"/>
    <property type="molecule type" value="Genomic_DNA"/>
</dbReference>
<dbReference type="CDD" id="cd07989">
    <property type="entry name" value="LPLAT_AGPAT-like"/>
    <property type="match status" value="1"/>
</dbReference>
<evidence type="ECO:0000256" key="2">
    <source>
        <dbReference type="ARBA" id="ARBA00023315"/>
    </source>
</evidence>
<accession>A0ABW7CC73</accession>
<keyword evidence="1" id="KW-0808">Transferase</keyword>
<keyword evidence="6" id="KW-1185">Reference proteome</keyword>
<reference evidence="6" key="1">
    <citation type="journal article" date="2024" name="Algal Res.">
        <title>Biochemical, toxicological and genomic investigation of a high-biomass producing Limnothrix strain isolated from Italian shallow drinking water reservoir.</title>
        <authorList>
            <person name="Simonazzi M."/>
            <person name="Shishido T.K."/>
            <person name="Delbaje E."/>
            <person name="Wahlsten M."/>
            <person name="Fewer D.P."/>
            <person name="Sivonen K."/>
            <person name="Pezzolesi L."/>
            <person name="Pistocchi R."/>
        </authorList>
    </citation>
    <scope>NUCLEOTIDE SEQUENCE [LARGE SCALE GENOMIC DNA]</scope>
    <source>
        <strain evidence="6">LRLZ20PSL1</strain>
    </source>
</reference>
<protein>
    <submittedName>
        <fullName evidence="5">Lysophospholipid acyltransferase family protein</fullName>
    </submittedName>
</protein>
<evidence type="ECO:0000313" key="6">
    <source>
        <dbReference type="Proteomes" id="UP001604335"/>
    </source>
</evidence>